<feature type="binding site" evidence="5 6">
    <location>
        <position position="221"/>
    </location>
    <ligand>
        <name>Zn(2+)</name>
        <dbReference type="ChEBI" id="CHEBI:29105"/>
    </ligand>
</feature>
<comment type="function">
    <text evidence="5">NAD-dependent protein deacylase. Catalyzes the NAD-dependent hydrolysis of acyl groups from lysine residues.</text>
</comment>
<dbReference type="STRING" id="224129.A0A1W4X3M4"/>
<protein>
    <recommendedName>
        <fullName evidence="5">NAD-dependent protein deacylase</fullName>
        <ecNumber evidence="5">2.3.1.-</ecNumber>
    </recommendedName>
    <alternativeName>
        <fullName evidence="5">Regulatory protein SIR2 homolog</fullName>
    </alternativeName>
</protein>
<feature type="binding site" evidence="5">
    <location>
        <begin position="261"/>
        <end position="263"/>
    </location>
    <ligand>
        <name>NAD(+)</name>
        <dbReference type="ChEBI" id="CHEBI:57540"/>
    </ligand>
</feature>
<keyword evidence="5" id="KW-0496">Mitochondrion</keyword>
<dbReference type="EC" id="2.3.1.-" evidence="5"/>
<keyword evidence="1 5" id="KW-0808">Transferase</keyword>
<evidence type="ECO:0000256" key="6">
    <source>
        <dbReference type="PROSITE-ProRule" id="PRU00236"/>
    </source>
</evidence>
<dbReference type="InterPro" id="IPR029035">
    <property type="entry name" value="DHS-like_NAD/FAD-binding_dom"/>
</dbReference>
<accession>A0A1W4X3M4</accession>
<dbReference type="Proteomes" id="UP000192223">
    <property type="component" value="Unplaced"/>
</dbReference>
<dbReference type="InterPro" id="IPR003000">
    <property type="entry name" value="Sirtuin"/>
</dbReference>
<dbReference type="Gene3D" id="3.40.50.1220">
    <property type="entry name" value="TPP-binding domain"/>
    <property type="match status" value="1"/>
</dbReference>
<comment type="cofactor">
    <cofactor evidence="5">
        <name>Zn(2+)</name>
        <dbReference type="ChEBI" id="CHEBI:29105"/>
    </cofactor>
    <text evidence="5">Binds 1 zinc ion per subunit.</text>
</comment>
<dbReference type="FunCoup" id="A0A1W4X3M4">
    <property type="interactions" value="1372"/>
</dbReference>
<dbReference type="InterPro" id="IPR026591">
    <property type="entry name" value="Sirtuin_cat_small_dom_sf"/>
</dbReference>
<evidence type="ECO:0000256" key="5">
    <source>
        <dbReference type="HAMAP-Rule" id="MF_03161"/>
    </source>
</evidence>
<evidence type="ECO:0000313" key="9">
    <source>
        <dbReference type="RefSeq" id="XP_018330726.1"/>
    </source>
</evidence>
<evidence type="ECO:0000256" key="4">
    <source>
        <dbReference type="ARBA" id="ARBA00023027"/>
    </source>
</evidence>
<feature type="binding site" evidence="5">
    <location>
        <begin position="287"/>
        <end position="289"/>
    </location>
    <ligand>
        <name>NAD(+)</name>
        <dbReference type="ChEBI" id="CHEBI:57540"/>
    </ligand>
</feature>
<keyword evidence="3 5" id="KW-0862">Zinc</keyword>
<dbReference type="PROSITE" id="PS50305">
    <property type="entry name" value="SIRTUIN"/>
    <property type="match status" value="1"/>
</dbReference>
<feature type="binding site" evidence="5 6">
    <location>
        <position position="224"/>
    </location>
    <ligand>
        <name>Zn(2+)</name>
        <dbReference type="ChEBI" id="CHEBI:29105"/>
    </ligand>
</feature>
<feature type="binding site" evidence="5 6">
    <location>
        <position position="173"/>
    </location>
    <ligand>
        <name>Zn(2+)</name>
        <dbReference type="ChEBI" id="CHEBI:29105"/>
    </ligand>
</feature>
<dbReference type="InterPro" id="IPR026587">
    <property type="entry name" value="Sirtuin_class_II"/>
</dbReference>
<reference evidence="9" key="1">
    <citation type="submission" date="2025-08" db="UniProtKB">
        <authorList>
            <consortium name="RefSeq"/>
        </authorList>
    </citation>
    <scope>IDENTIFICATION</scope>
    <source>
        <tissue evidence="9">Entire body</tissue>
    </source>
</reference>
<keyword evidence="4 5" id="KW-0520">NAD</keyword>
<proteinExistence type="inferred from homology"/>
<dbReference type="InterPro" id="IPR026590">
    <property type="entry name" value="Ssirtuin_cat_dom"/>
</dbReference>
<evidence type="ECO:0000313" key="8">
    <source>
        <dbReference type="Proteomes" id="UP000192223"/>
    </source>
</evidence>
<feature type="active site" description="Proton acceptor" evidence="5 6">
    <location>
        <position position="162"/>
    </location>
</feature>
<dbReference type="HAMAP" id="MF_01967">
    <property type="entry name" value="Sirtuin_ClassII"/>
    <property type="match status" value="1"/>
</dbReference>
<feature type="binding site" evidence="5">
    <location>
        <begin position="144"/>
        <end position="147"/>
    </location>
    <ligand>
        <name>NAD(+)</name>
        <dbReference type="ChEBI" id="CHEBI:57540"/>
    </ligand>
</feature>
<comment type="similarity">
    <text evidence="5">Belongs to the sirtuin family. Class II subfamily.</text>
</comment>
<comment type="subcellular location">
    <subcellularLocation>
        <location evidence="5">Mitochondrion matrix</location>
    </subcellularLocation>
</comment>
<name>A0A1W4X3M4_AGRPL</name>
<dbReference type="GeneID" id="108740768"/>
<evidence type="ECO:0000256" key="2">
    <source>
        <dbReference type="ARBA" id="ARBA00022723"/>
    </source>
</evidence>
<dbReference type="GO" id="GO:0070403">
    <property type="term" value="F:NAD+ binding"/>
    <property type="evidence" value="ECO:0007669"/>
    <property type="project" value="UniProtKB-UniRule"/>
</dbReference>
<dbReference type="GO" id="GO:0008270">
    <property type="term" value="F:zinc ion binding"/>
    <property type="evidence" value="ECO:0007669"/>
    <property type="project" value="UniProtKB-UniRule"/>
</dbReference>
<dbReference type="SUPFAM" id="SSF52467">
    <property type="entry name" value="DHS-like NAD/FAD-binding domain"/>
    <property type="match status" value="1"/>
</dbReference>
<feature type="domain" description="Deacetylase sirtuin-type" evidence="7">
    <location>
        <begin position="36"/>
        <end position="313"/>
    </location>
</feature>
<sequence length="313" mass="35836">MITKVMIQNNHLFLKFLVYLHRKYSSNVYKFVPKHPPLEKCDIKRLEDFIVNSSKLLVLTGAGISTESVGIPDYRSEEVGLYARSNHKPMTYQEFLTSAYGRKRYWARSYIGWDRFSYCQPNATHISLRNLELDHYKIDVIITQNVDRLHTKAGSINVVELHGTLYEVICLSCHKKYCRFKIQEQMKKLNPNIREFATMVRPDGDVDISEDQIKQFLAPQCEECGGILKPDVVYFGDNVPRERVMKVTQAVTNSDSLLVLGSSLSVYSSYRIVLQAAEEKKNIAIVNIGPTRADHCAHLRISAKCGEILPKIC</sequence>
<evidence type="ECO:0000256" key="3">
    <source>
        <dbReference type="ARBA" id="ARBA00022833"/>
    </source>
</evidence>
<feature type="binding site" evidence="5 6">
    <location>
        <position position="170"/>
    </location>
    <ligand>
        <name>Zn(2+)</name>
        <dbReference type="ChEBI" id="CHEBI:29105"/>
    </ligand>
</feature>
<dbReference type="OrthoDB" id="424302at2759"/>
<keyword evidence="2 5" id="KW-0479">Metal-binding</keyword>
<dbReference type="KEGG" id="apln:108740768"/>
<dbReference type="InterPro" id="IPR050134">
    <property type="entry name" value="NAD-dep_sirtuin_deacylases"/>
</dbReference>
<evidence type="ECO:0000259" key="7">
    <source>
        <dbReference type="PROSITE" id="PS50305"/>
    </source>
</evidence>
<dbReference type="Gene3D" id="3.30.1600.10">
    <property type="entry name" value="SIR2/SIRT2 'Small Domain"/>
    <property type="match status" value="1"/>
</dbReference>
<dbReference type="NCBIfam" id="NF003738">
    <property type="entry name" value="PRK05333.1"/>
    <property type="match status" value="1"/>
</dbReference>
<dbReference type="InParanoid" id="A0A1W4X3M4"/>
<dbReference type="GO" id="GO:0005759">
    <property type="term" value="C:mitochondrial matrix"/>
    <property type="evidence" value="ECO:0007669"/>
    <property type="project" value="UniProtKB-SubCell"/>
</dbReference>
<dbReference type="AlphaFoldDB" id="A0A1W4X3M4"/>
<dbReference type="PANTHER" id="PTHR11085">
    <property type="entry name" value="NAD-DEPENDENT PROTEIN DEACYLASE SIRTUIN-5, MITOCHONDRIAL-RELATED"/>
    <property type="match status" value="1"/>
</dbReference>
<gene>
    <name evidence="9" type="primary">LOC108740768</name>
</gene>
<comment type="catalytic activity">
    <reaction evidence="5">
        <text>N(6)-acetyl-L-lysyl-[protein] + NAD(+) + H2O = 2''-O-acetyl-ADP-D-ribose + nicotinamide + L-lysyl-[protein]</text>
        <dbReference type="Rhea" id="RHEA:43636"/>
        <dbReference type="Rhea" id="RHEA-COMP:9752"/>
        <dbReference type="Rhea" id="RHEA-COMP:10731"/>
        <dbReference type="ChEBI" id="CHEBI:15377"/>
        <dbReference type="ChEBI" id="CHEBI:17154"/>
        <dbReference type="ChEBI" id="CHEBI:29969"/>
        <dbReference type="ChEBI" id="CHEBI:57540"/>
        <dbReference type="ChEBI" id="CHEBI:61930"/>
        <dbReference type="ChEBI" id="CHEBI:83767"/>
        <dbReference type="EC" id="2.3.1.286"/>
    </reaction>
</comment>
<comment type="caution">
    <text evidence="5">Lacks conserved residue(s) required for the propagation of feature annotation.</text>
</comment>
<organism evidence="8 9">
    <name type="scientific">Agrilus planipennis</name>
    <name type="common">Emerald ash borer</name>
    <name type="synonym">Agrilus marcopoli</name>
    <dbReference type="NCBI Taxonomy" id="224129"/>
    <lineage>
        <taxon>Eukaryota</taxon>
        <taxon>Metazoa</taxon>
        <taxon>Ecdysozoa</taxon>
        <taxon>Arthropoda</taxon>
        <taxon>Hexapoda</taxon>
        <taxon>Insecta</taxon>
        <taxon>Pterygota</taxon>
        <taxon>Neoptera</taxon>
        <taxon>Endopterygota</taxon>
        <taxon>Coleoptera</taxon>
        <taxon>Polyphaga</taxon>
        <taxon>Elateriformia</taxon>
        <taxon>Buprestoidea</taxon>
        <taxon>Buprestidae</taxon>
        <taxon>Agrilinae</taxon>
        <taxon>Agrilus</taxon>
    </lineage>
</organism>
<feature type="binding site" evidence="5">
    <location>
        <position position="305"/>
    </location>
    <ligand>
        <name>NAD(+)</name>
        <dbReference type="ChEBI" id="CHEBI:57540"/>
    </ligand>
</feature>
<evidence type="ECO:0000256" key="1">
    <source>
        <dbReference type="ARBA" id="ARBA00022679"/>
    </source>
</evidence>
<dbReference type="RefSeq" id="XP_018330726.1">
    <property type="nucleotide sequence ID" value="XM_018475224.2"/>
</dbReference>
<dbReference type="GO" id="GO:0017136">
    <property type="term" value="F:histone deacetylase activity, NAD-dependent"/>
    <property type="evidence" value="ECO:0007669"/>
    <property type="project" value="TreeGrafter"/>
</dbReference>
<dbReference type="Pfam" id="PF02146">
    <property type="entry name" value="SIR2"/>
    <property type="match status" value="1"/>
</dbReference>
<keyword evidence="8" id="KW-1185">Reference proteome</keyword>
<dbReference type="PANTHER" id="PTHR11085:SF10">
    <property type="entry name" value="NAD-DEPENDENT PROTEIN DEACYLASE SIRTUIN-5, MITOCHONDRIAL-RELATED"/>
    <property type="match status" value="1"/>
</dbReference>